<dbReference type="HOGENOM" id="CLU_095667_0_0_11"/>
<dbReference type="RefSeq" id="WP_014984872.1">
    <property type="nucleotide sequence ID" value="NC_018681.1"/>
</dbReference>
<keyword evidence="6" id="KW-1185">Reference proteome</keyword>
<keyword evidence="4" id="KW-0143">Chaperone</keyword>
<comment type="subcellular location">
    <subcellularLocation>
        <location evidence="1">Cytoplasm</location>
    </subcellularLocation>
</comment>
<dbReference type="InterPro" id="IPR025734">
    <property type="entry name" value="EspG"/>
</dbReference>
<evidence type="ECO:0000256" key="2">
    <source>
        <dbReference type="ARBA" id="ARBA00006411"/>
    </source>
</evidence>
<reference evidence="5 6" key="1">
    <citation type="journal article" date="2012" name="J. Bacteriol.">
        <title>Complete genome sequence of Nocardia brasiliensis HUJEG-1.</title>
        <authorList>
            <person name="Vera-Cabrera L."/>
            <person name="Ortiz-Lopez R."/>
            <person name="Elizondo-Gonzalez R."/>
            <person name="Perez-Maya A.A."/>
            <person name="Ocampo-Candiani J."/>
        </authorList>
    </citation>
    <scope>NUCLEOTIDE SEQUENCE [LARGE SCALE GENOMIC DNA]</scope>
    <source>
        <strain evidence="6">ATCC 700358</strain>
    </source>
</reference>
<name>K0EX05_NOCB7</name>
<evidence type="ECO:0000256" key="4">
    <source>
        <dbReference type="ARBA" id="ARBA00023186"/>
    </source>
</evidence>
<evidence type="ECO:0000256" key="1">
    <source>
        <dbReference type="ARBA" id="ARBA00004496"/>
    </source>
</evidence>
<dbReference type="eggNOG" id="ENOG5031EAU">
    <property type="taxonomic scope" value="Bacteria"/>
</dbReference>
<evidence type="ECO:0000313" key="5">
    <source>
        <dbReference type="EMBL" id="AFU02017.1"/>
    </source>
</evidence>
<dbReference type="KEGG" id="nbr:O3I_020290"/>
<dbReference type="STRING" id="1133849.O3I_020290"/>
<proteinExistence type="inferred from homology"/>
<gene>
    <name evidence="5" type="ORF">O3I_020290</name>
</gene>
<evidence type="ECO:0008006" key="7">
    <source>
        <dbReference type="Google" id="ProtNLM"/>
    </source>
</evidence>
<accession>K0EX05</accession>
<comment type="similarity">
    <text evidence="2">Belongs to the EspG family.</text>
</comment>
<dbReference type="EMBL" id="CP003876">
    <property type="protein sequence ID" value="AFU02017.1"/>
    <property type="molecule type" value="Genomic_DNA"/>
</dbReference>
<evidence type="ECO:0000256" key="3">
    <source>
        <dbReference type="ARBA" id="ARBA00022490"/>
    </source>
</evidence>
<dbReference type="AlphaFoldDB" id="K0EX05"/>
<dbReference type="Proteomes" id="UP000006304">
    <property type="component" value="Chromosome"/>
</dbReference>
<keyword evidence="3" id="KW-0963">Cytoplasm</keyword>
<protein>
    <recommendedName>
        <fullName evidence="7">ESX secretion-associated protein EspG</fullName>
    </recommendedName>
</protein>
<evidence type="ECO:0000313" key="6">
    <source>
        <dbReference type="Proteomes" id="UP000006304"/>
    </source>
</evidence>
<organism evidence="5 6">
    <name type="scientific">Nocardia brasiliensis (strain ATCC 700358 / HUJEG-1)</name>
    <dbReference type="NCBI Taxonomy" id="1133849"/>
    <lineage>
        <taxon>Bacteria</taxon>
        <taxon>Bacillati</taxon>
        <taxon>Actinomycetota</taxon>
        <taxon>Actinomycetes</taxon>
        <taxon>Mycobacteriales</taxon>
        <taxon>Nocardiaceae</taxon>
        <taxon>Nocardia</taxon>
    </lineage>
</organism>
<sequence length="269" mass="30867">MTQQWKFTALEFLVLCDQYRGGSMPRPLLFQSDETMMTDELERRKRVVWQELQRRLDGSFNGVVQVLSAPELYVLARSWDEHDANDTSKALRVHAGRAGLHGFVFEQALGDLTYDSPMVVVTECDPQSLGVAVVRSLPNVEAGRLPDIPIVTDPQEHIAPSWGRSFVQDDIEDRPVYRTQQFFEQRADLTGVITVAQGRSKYGPRGIQETTVMWRDVTGDGRYVMSLDENPVARAISRRLLAWRIQQDIDNLMERVESHWETGRPEDRY</sequence>
<dbReference type="Pfam" id="PF14011">
    <property type="entry name" value="ESX-1_EspG"/>
    <property type="match status" value="1"/>
</dbReference>